<keyword evidence="8" id="KW-0276">Fatty acid metabolism</keyword>
<dbReference type="Pfam" id="PF01756">
    <property type="entry name" value="ACOX"/>
    <property type="match status" value="1"/>
</dbReference>
<dbReference type="InterPro" id="IPR046373">
    <property type="entry name" value="Acyl-CoA_Oxase/DH_mid-dom_sf"/>
</dbReference>
<evidence type="ECO:0000313" key="18">
    <source>
        <dbReference type="EMBL" id="TPX75965.1"/>
    </source>
</evidence>
<dbReference type="Pfam" id="PF02770">
    <property type="entry name" value="Acyl-CoA_dh_M"/>
    <property type="match status" value="1"/>
</dbReference>
<organism evidence="18 19">
    <name type="scientific">Chytriomyces confervae</name>
    <dbReference type="NCBI Taxonomy" id="246404"/>
    <lineage>
        <taxon>Eukaryota</taxon>
        <taxon>Fungi</taxon>
        <taxon>Fungi incertae sedis</taxon>
        <taxon>Chytridiomycota</taxon>
        <taxon>Chytridiomycota incertae sedis</taxon>
        <taxon>Chytridiomycetes</taxon>
        <taxon>Chytridiales</taxon>
        <taxon>Chytriomycetaceae</taxon>
        <taxon>Chytriomyces</taxon>
    </lineage>
</organism>
<feature type="active site" description="Proton acceptor" evidence="13">
    <location>
        <position position="406"/>
    </location>
</feature>
<dbReference type="SUPFAM" id="SSF47203">
    <property type="entry name" value="Acyl-CoA dehydrogenase C-terminal domain-like"/>
    <property type="match status" value="2"/>
</dbReference>
<dbReference type="PANTHER" id="PTHR10909">
    <property type="entry name" value="ELECTRON TRANSPORT OXIDOREDUCTASE"/>
    <property type="match status" value="1"/>
</dbReference>
<evidence type="ECO:0000256" key="10">
    <source>
        <dbReference type="ARBA" id="ARBA00023098"/>
    </source>
</evidence>
<feature type="domain" description="Acyl-CoA oxidase C-alpha1" evidence="17">
    <location>
        <begin position="271"/>
        <end position="421"/>
    </location>
</feature>
<evidence type="ECO:0000256" key="12">
    <source>
        <dbReference type="PIRNR" id="PIRNR000168"/>
    </source>
</evidence>
<evidence type="ECO:0000256" key="9">
    <source>
        <dbReference type="ARBA" id="ARBA00023002"/>
    </source>
</evidence>
<evidence type="ECO:0000256" key="13">
    <source>
        <dbReference type="PIRSR" id="PIRSR000168-1"/>
    </source>
</evidence>
<evidence type="ECO:0000256" key="1">
    <source>
        <dbReference type="ARBA" id="ARBA00001201"/>
    </source>
</evidence>
<dbReference type="InterPro" id="IPR009100">
    <property type="entry name" value="AcylCoA_DH/oxidase_NM_dom_sf"/>
</dbReference>
<evidence type="ECO:0000256" key="14">
    <source>
        <dbReference type="PIRSR" id="PIRSR000168-2"/>
    </source>
</evidence>
<dbReference type="Proteomes" id="UP000320333">
    <property type="component" value="Unassembled WGS sequence"/>
</dbReference>
<dbReference type="Gene3D" id="2.40.110.10">
    <property type="entry name" value="Butyryl-CoA Dehydrogenase, subunit A, domain 2"/>
    <property type="match status" value="1"/>
</dbReference>
<feature type="domain" description="Acyl-CoA oxidase C-terminal" evidence="15">
    <location>
        <begin position="448"/>
        <end position="588"/>
    </location>
</feature>
<name>A0A507FK03_9FUNG</name>
<keyword evidence="7 12" id="KW-0274">FAD</keyword>
<evidence type="ECO:0000259" key="16">
    <source>
        <dbReference type="Pfam" id="PF02770"/>
    </source>
</evidence>
<comment type="pathway">
    <text evidence="4">Lipid metabolism; peroxisomal fatty acid beta-oxidation.</text>
</comment>
<keyword evidence="6 12" id="KW-0285">Flavoprotein</keyword>
<dbReference type="Pfam" id="PF22924">
    <property type="entry name" value="ACOX_C_alpha1"/>
    <property type="match status" value="1"/>
</dbReference>
<reference evidence="18 19" key="1">
    <citation type="journal article" date="2019" name="Sci. Rep.">
        <title>Comparative genomics of chytrid fungi reveal insights into the obligate biotrophic and pathogenic lifestyle of Synchytrium endobioticum.</title>
        <authorList>
            <person name="van de Vossenberg B.T.L.H."/>
            <person name="Warris S."/>
            <person name="Nguyen H.D.T."/>
            <person name="van Gent-Pelzer M.P.E."/>
            <person name="Joly D.L."/>
            <person name="van de Geest H.C."/>
            <person name="Bonants P.J.M."/>
            <person name="Smith D.S."/>
            <person name="Levesque C.A."/>
            <person name="van der Lee T.A.J."/>
        </authorList>
    </citation>
    <scope>NUCLEOTIDE SEQUENCE [LARGE SCALE GENOMIC DNA]</scope>
    <source>
        <strain evidence="18 19">CBS 675.73</strain>
    </source>
</reference>
<dbReference type="GO" id="GO:0033540">
    <property type="term" value="P:fatty acid beta-oxidation using acyl-CoA oxidase"/>
    <property type="evidence" value="ECO:0007669"/>
    <property type="project" value="UniProtKB-UniPathway"/>
</dbReference>
<dbReference type="EMBL" id="QEAP01000062">
    <property type="protein sequence ID" value="TPX75965.1"/>
    <property type="molecule type" value="Genomic_DNA"/>
</dbReference>
<dbReference type="GO" id="GO:0071949">
    <property type="term" value="F:FAD binding"/>
    <property type="evidence" value="ECO:0007669"/>
    <property type="project" value="InterPro"/>
</dbReference>
<evidence type="ECO:0000259" key="17">
    <source>
        <dbReference type="Pfam" id="PF22924"/>
    </source>
</evidence>
<evidence type="ECO:0000313" key="19">
    <source>
        <dbReference type="Proteomes" id="UP000320333"/>
    </source>
</evidence>
<dbReference type="FunFam" id="1.20.140.10:FF:000010">
    <property type="entry name" value="Acyl-coenzyme A oxidase"/>
    <property type="match status" value="1"/>
</dbReference>
<evidence type="ECO:0000256" key="4">
    <source>
        <dbReference type="ARBA" id="ARBA00004846"/>
    </source>
</evidence>
<dbReference type="FunFam" id="2.40.110.10:FF:000005">
    <property type="entry name" value="Acyl-coenzyme A oxidase"/>
    <property type="match status" value="1"/>
</dbReference>
<dbReference type="InterPro" id="IPR006091">
    <property type="entry name" value="Acyl-CoA_Oxase/DH_mid-dom"/>
</dbReference>
<sequence>MFQPEKLNELLEFDNRANRDRLKNVLFRDRIFTPRLEVTLKHDRELALERLKLIAKGGYISVTDFEKNPLNVLAVHECVGMMDGSVATKMTVQFNLFGGTVISLGGERHRKHLADIDSLKTVGCFALTELGYGNNAVEMETRADWDPKTREFIINTPSVLAQKYWITNGFNDAMYSCVFAQTYVNGKHEGIHVFLVRIRTDELVPCKGVVIEDMGHRIGCNGVDNAKLAFHNVRVPADAILNKYSDMTADGKLKSVLGAGRQRFLAVADRLLSGRLCIAAMCLGGTKKMLAIAFRYASTRLTVGPTGKSDTPILAYQLQQNALIPLLARTIALTFGNNHIKRKFELDSPETHAEVTRLCCVIKPLITWNFERVSSICRERCGGQGYLSANLFGLGIGFSHAGITAEGDNSVLMQKVSKELLASISKGDVKFPNISASDVKDGDVTALPQLIKLFRLREMSLAKYLAGQMGQVSKGKSVFQVWMLEESDAIQALARAHGERICMDEMLAVSAQQPEGLKTVLEQVLAVFILHSLTVDAVWMMGSGLITPQQSNAMAAAKKKGVKELMPVCMLLVKSLGIEEHMLHAPIAFDWKEYNEVDNRGEVLGISYAKL</sequence>
<gene>
    <name evidence="18" type="primary">POX1</name>
    <name evidence="18" type="ORF">CcCBS67573_g02755</name>
</gene>
<dbReference type="InterPro" id="IPR012258">
    <property type="entry name" value="Acyl-CoA_oxidase"/>
</dbReference>
<dbReference type="OrthoDB" id="538336at2759"/>
<dbReference type="UniPathway" id="UPA00661"/>
<comment type="caution">
    <text evidence="18">The sequence shown here is derived from an EMBL/GenBank/DDBJ whole genome shotgun (WGS) entry which is preliminary data.</text>
</comment>
<dbReference type="GO" id="GO:0005504">
    <property type="term" value="F:fatty acid binding"/>
    <property type="evidence" value="ECO:0007669"/>
    <property type="project" value="TreeGrafter"/>
</dbReference>
<dbReference type="Gene3D" id="1.20.140.10">
    <property type="entry name" value="Butyryl-CoA Dehydrogenase, subunit A, domain 3"/>
    <property type="match status" value="2"/>
</dbReference>
<evidence type="ECO:0000256" key="6">
    <source>
        <dbReference type="ARBA" id="ARBA00022630"/>
    </source>
</evidence>
<dbReference type="PIRSF" id="PIRSF000168">
    <property type="entry name" value="Acyl-CoA_oxidase"/>
    <property type="match status" value="1"/>
</dbReference>
<evidence type="ECO:0000256" key="11">
    <source>
        <dbReference type="ARBA" id="ARBA00023140"/>
    </source>
</evidence>
<protein>
    <recommendedName>
        <fullName evidence="12">Acyl-coenzyme A oxidase</fullName>
    </recommendedName>
</protein>
<evidence type="ECO:0000259" key="15">
    <source>
        <dbReference type="Pfam" id="PF01756"/>
    </source>
</evidence>
<comment type="similarity">
    <text evidence="5 12">Belongs to the acyl-CoA oxidase family.</text>
</comment>
<dbReference type="GO" id="GO:0003997">
    <property type="term" value="F:acyl-CoA oxidase activity"/>
    <property type="evidence" value="ECO:0007669"/>
    <property type="project" value="UniProtKB-EC"/>
</dbReference>
<dbReference type="GO" id="GO:0005777">
    <property type="term" value="C:peroxisome"/>
    <property type="evidence" value="ECO:0007669"/>
    <property type="project" value="UniProtKB-SubCell"/>
</dbReference>
<keyword evidence="10" id="KW-0443">Lipid metabolism</keyword>
<comment type="catalytic activity">
    <reaction evidence="1">
        <text>a 2,3-saturated acyl-CoA + O2 = a (2E)-enoyl-CoA + H2O2</text>
        <dbReference type="Rhea" id="RHEA:38959"/>
        <dbReference type="ChEBI" id="CHEBI:15379"/>
        <dbReference type="ChEBI" id="CHEBI:16240"/>
        <dbReference type="ChEBI" id="CHEBI:58856"/>
        <dbReference type="ChEBI" id="CHEBI:65111"/>
        <dbReference type="EC" id="1.3.3.6"/>
    </reaction>
</comment>
<dbReference type="GO" id="GO:0055088">
    <property type="term" value="P:lipid homeostasis"/>
    <property type="evidence" value="ECO:0007669"/>
    <property type="project" value="TreeGrafter"/>
</dbReference>
<evidence type="ECO:0000256" key="8">
    <source>
        <dbReference type="ARBA" id="ARBA00022832"/>
    </source>
</evidence>
<evidence type="ECO:0000256" key="3">
    <source>
        <dbReference type="ARBA" id="ARBA00004275"/>
    </source>
</evidence>
<evidence type="ECO:0000256" key="5">
    <source>
        <dbReference type="ARBA" id="ARBA00006288"/>
    </source>
</evidence>
<dbReference type="InterPro" id="IPR036250">
    <property type="entry name" value="AcylCo_DH-like_C"/>
</dbReference>
<dbReference type="AlphaFoldDB" id="A0A507FK03"/>
<dbReference type="SUPFAM" id="SSF56645">
    <property type="entry name" value="Acyl-CoA dehydrogenase NM domain-like"/>
    <property type="match status" value="1"/>
</dbReference>
<keyword evidence="9" id="KW-0560">Oxidoreductase</keyword>
<feature type="domain" description="Acyl-CoA oxidase/dehydrogenase middle" evidence="16">
    <location>
        <begin position="124"/>
        <end position="233"/>
    </location>
</feature>
<dbReference type="InterPro" id="IPR055060">
    <property type="entry name" value="ACOX_C_alpha1"/>
</dbReference>
<dbReference type="InterPro" id="IPR002655">
    <property type="entry name" value="Acyl-CoA_oxidase_C"/>
</dbReference>
<comment type="subcellular location">
    <subcellularLocation>
        <location evidence="3">Peroxisome</location>
    </subcellularLocation>
</comment>
<keyword evidence="11" id="KW-0576">Peroxisome</keyword>
<keyword evidence="19" id="KW-1185">Reference proteome</keyword>
<proteinExistence type="inferred from homology"/>
<accession>A0A507FK03</accession>
<evidence type="ECO:0000256" key="2">
    <source>
        <dbReference type="ARBA" id="ARBA00001974"/>
    </source>
</evidence>
<dbReference type="STRING" id="246404.A0A507FK03"/>
<dbReference type="PANTHER" id="PTHR10909:SF382">
    <property type="entry name" value="ACYL-COENZYME A OXIDASE"/>
    <property type="match status" value="1"/>
</dbReference>
<evidence type="ECO:0000256" key="7">
    <source>
        <dbReference type="ARBA" id="ARBA00022827"/>
    </source>
</evidence>
<feature type="binding site" evidence="14">
    <location>
        <position position="128"/>
    </location>
    <ligand>
        <name>FAD</name>
        <dbReference type="ChEBI" id="CHEBI:57692"/>
    </ligand>
</feature>
<comment type="cofactor">
    <cofactor evidence="2">
        <name>FAD</name>
        <dbReference type="ChEBI" id="CHEBI:57692"/>
    </cofactor>
</comment>